<protein>
    <recommendedName>
        <fullName evidence="6">Fibrinogen C-terminal domain-containing protein</fullName>
    </recommendedName>
</protein>
<name>A0A2T4MUH8_AERVE</name>
<dbReference type="EMBL" id="PZKL01000060">
    <property type="protein sequence ID" value="PTH78218.1"/>
    <property type="molecule type" value="Genomic_DNA"/>
</dbReference>
<dbReference type="Pfam" id="PF00147">
    <property type="entry name" value="Fibrinogen_C"/>
    <property type="match status" value="1"/>
</dbReference>
<evidence type="ECO:0000256" key="1">
    <source>
        <dbReference type="ARBA" id="ARBA00022723"/>
    </source>
</evidence>
<dbReference type="GO" id="GO:0005615">
    <property type="term" value="C:extracellular space"/>
    <property type="evidence" value="ECO:0007669"/>
    <property type="project" value="TreeGrafter"/>
</dbReference>
<dbReference type="PANTHER" id="PTHR16146">
    <property type="entry name" value="INTELECTIN"/>
    <property type="match status" value="1"/>
</dbReference>
<evidence type="ECO:0000256" key="3">
    <source>
        <dbReference type="ARBA" id="ARBA00022837"/>
    </source>
</evidence>
<evidence type="ECO:0000259" key="6">
    <source>
        <dbReference type="PROSITE" id="PS51406"/>
    </source>
</evidence>
<reference evidence="7 8" key="1">
    <citation type="submission" date="2018-03" db="EMBL/GenBank/DDBJ databases">
        <title>Aeromonas veronii whole genome sequencing and analysis.</title>
        <authorList>
            <person name="Xie H."/>
            <person name="Liu T."/>
            <person name="Wang K."/>
        </authorList>
    </citation>
    <scope>NUCLEOTIDE SEQUENCE [LARGE SCALE GENOMIC DNA]</scope>
    <source>
        <strain evidence="7 8">XH.VA.1</strain>
    </source>
</reference>
<dbReference type="InterPro" id="IPR014716">
    <property type="entry name" value="Fibrinogen_a/b/g_C_1"/>
</dbReference>
<feature type="signal peptide" evidence="5">
    <location>
        <begin position="1"/>
        <end position="22"/>
    </location>
</feature>
<keyword evidence="1" id="KW-0479">Metal-binding</keyword>
<comment type="caution">
    <text evidence="7">The sequence shown here is derived from an EMBL/GenBank/DDBJ whole genome shotgun (WGS) entry which is preliminary data.</text>
</comment>
<accession>A0A2T4MUH8</accession>
<organism evidence="7 8">
    <name type="scientific">Aeromonas veronii</name>
    <dbReference type="NCBI Taxonomy" id="654"/>
    <lineage>
        <taxon>Bacteria</taxon>
        <taxon>Pseudomonadati</taxon>
        <taxon>Pseudomonadota</taxon>
        <taxon>Gammaproteobacteria</taxon>
        <taxon>Aeromonadales</taxon>
        <taxon>Aeromonadaceae</taxon>
        <taxon>Aeromonas</taxon>
    </lineage>
</organism>
<dbReference type="NCBIfam" id="NF040941">
    <property type="entry name" value="GGGWT_bact"/>
    <property type="match status" value="1"/>
</dbReference>
<dbReference type="AlphaFoldDB" id="A0A2T4MUH8"/>
<keyword evidence="4" id="KW-1015">Disulfide bond</keyword>
<dbReference type="InterPro" id="IPR002181">
    <property type="entry name" value="Fibrinogen_a/b/g_C_dom"/>
</dbReference>
<dbReference type="SUPFAM" id="SSF56496">
    <property type="entry name" value="Fibrinogen C-terminal domain-like"/>
    <property type="match status" value="1"/>
</dbReference>
<dbReference type="InterPro" id="IPR036056">
    <property type="entry name" value="Fibrinogen-like_C"/>
</dbReference>
<evidence type="ECO:0000256" key="2">
    <source>
        <dbReference type="ARBA" id="ARBA00022734"/>
    </source>
</evidence>
<keyword evidence="3" id="KW-0106">Calcium</keyword>
<dbReference type="Proteomes" id="UP000241986">
    <property type="component" value="Unassembled WGS sequence"/>
</dbReference>
<proteinExistence type="predicted"/>
<dbReference type="PROSITE" id="PS51406">
    <property type="entry name" value="FIBRINOGEN_C_2"/>
    <property type="match status" value="1"/>
</dbReference>
<evidence type="ECO:0000313" key="8">
    <source>
        <dbReference type="Proteomes" id="UP000241986"/>
    </source>
</evidence>
<dbReference type="PANTHER" id="PTHR16146:SF46">
    <property type="entry name" value="INTELECTIN-1A-RELATED"/>
    <property type="match status" value="1"/>
</dbReference>
<feature type="domain" description="Fibrinogen C-terminal" evidence="6">
    <location>
        <begin position="39"/>
        <end position="90"/>
    </location>
</feature>
<keyword evidence="2" id="KW-0430">Lectin</keyword>
<gene>
    <name evidence="7" type="ORF">DAA48_25795</name>
</gene>
<evidence type="ECO:0000313" key="7">
    <source>
        <dbReference type="EMBL" id="PTH78218.1"/>
    </source>
</evidence>
<evidence type="ECO:0000256" key="4">
    <source>
        <dbReference type="ARBA" id="ARBA00023157"/>
    </source>
</evidence>
<dbReference type="RefSeq" id="WP_107685226.1">
    <property type="nucleotide sequence ID" value="NZ_PZKL01000060.1"/>
</dbReference>
<evidence type="ECO:0000256" key="5">
    <source>
        <dbReference type="SAM" id="SignalP"/>
    </source>
</evidence>
<dbReference type="GO" id="GO:0046872">
    <property type="term" value="F:metal ion binding"/>
    <property type="evidence" value="ECO:0007669"/>
    <property type="project" value="UniProtKB-KW"/>
</dbReference>
<sequence>MSIKLKKIVLAAMLGVSFTASAGNEFIIKQSVMGMVETSKEKPFYTSCLDLKNTIPKSKSGTYLIKPNGEGKEAFDLYCDMETDGGGWTLAFKTSGFATGNPLYNARTPGVLKDLAFGSSNISYGNITRFFPHKEVLAYSNDANHFVVNATFAQIASQSCYVNEGVRCFSLTGKIKMKKGLPTVNQDSALAFGYEHNALSSIMIGRGTYEPWCHMQHGRYNGSCLDGPVGLGNWAILVR</sequence>
<dbReference type="Gene3D" id="3.90.215.10">
    <property type="entry name" value="Gamma Fibrinogen, chain A, domain 1"/>
    <property type="match status" value="1"/>
</dbReference>
<feature type="chain" id="PRO_5015680888" description="Fibrinogen C-terminal domain-containing protein" evidence="5">
    <location>
        <begin position="23"/>
        <end position="239"/>
    </location>
</feature>
<keyword evidence="5" id="KW-0732">Signal</keyword>
<dbReference type="GO" id="GO:0070492">
    <property type="term" value="F:oligosaccharide binding"/>
    <property type="evidence" value="ECO:0007669"/>
    <property type="project" value="TreeGrafter"/>
</dbReference>